<accession>A0A2R4SWN7</accession>
<evidence type="ECO:0008006" key="4">
    <source>
        <dbReference type="Google" id="ProtNLM"/>
    </source>
</evidence>
<proteinExistence type="predicted"/>
<evidence type="ECO:0000313" key="3">
    <source>
        <dbReference type="Proteomes" id="UP000244201"/>
    </source>
</evidence>
<organism evidence="2 3">
    <name type="scientific">Streptomyces lunaelactis</name>
    <dbReference type="NCBI Taxonomy" id="1535768"/>
    <lineage>
        <taxon>Bacteria</taxon>
        <taxon>Bacillati</taxon>
        <taxon>Actinomycetota</taxon>
        <taxon>Actinomycetes</taxon>
        <taxon>Kitasatosporales</taxon>
        <taxon>Streptomycetaceae</taxon>
        <taxon>Streptomyces</taxon>
    </lineage>
</organism>
<dbReference type="InterPro" id="IPR052913">
    <property type="entry name" value="Glycopeptide_resist_protein"/>
</dbReference>
<reference evidence="2 3" key="1">
    <citation type="submission" date="2018-01" db="EMBL/GenBank/DDBJ databases">
        <title>Complete genome sequence of Streptomyces lunaelactis MM109T, a Ferroverdin A producer isolated from cave moonmilk deposits.</title>
        <authorList>
            <person name="Naome A."/>
            <person name="Martinet L."/>
            <person name="Maciejewska M."/>
            <person name="Anderssen S."/>
            <person name="Adam D."/>
            <person name="Tenconi E."/>
            <person name="Deflandre B."/>
            <person name="Arguelles-Arias A."/>
            <person name="Calusinska M."/>
            <person name="Copieters W."/>
            <person name="Karim L."/>
            <person name="Hanikenne M."/>
            <person name="Baurain D."/>
            <person name="van Wezel G."/>
            <person name="Smargiasso N."/>
            <person name="de Pauw E."/>
            <person name="Delfosse P."/>
            <person name="Rigali S."/>
        </authorList>
    </citation>
    <scope>NUCLEOTIDE SEQUENCE [LARGE SCALE GENOMIC DNA]</scope>
    <source>
        <strain evidence="2 3">MM109</strain>
    </source>
</reference>
<sequence>MGRAPSGIGNWRIVLSVAGGAAVLGLGGLYATGLAAGDDIAEGTRVRGVDIGGMSRAQAQRVLDQKLGPAFAAPVALKIGDRIGKADPGALGLSLDAAASADRAASAGSDPVTVIGRLFASDDRDVEPVIRMDEQKSRAEVDRIGAAAKQQVRDGAISFDKGKAKAVAPVTGITVTTDQALDTIRDAYLRTPAAGPVVLPLKQTQPRIGPQETERAMREFARPAMSGPVTLTLAEKRISIGPSALGSHLTMKPDAQKRLVPALDSKGLLADSAVSRPVREAAQSPRDAVFRLDGNDRVVVAQEARVGRPVTEKALGEAVVPLLTRSGAARTGEIATTEVQPQLTSASAQRLGILEKVSSFTVNFPAAPYRSTNIGRAVELINGSVVLPGQEWSFNRTVGKRTKENGFVDGLMINNGQYEKSPGGGVSAVATTMFNAMFFAGVKPVEHGAHSFYIERYPEGREATVAWGTLDLRWTNDSGHALYIQAESTSTSVTITFLGTKKYDEIRATKGPRTNIKQPGTRTGSDPKCEVQTPLEGFDISVGRDFVQDGRNVKHEDFKTHYTPRDKVTCTPEEPAPTAAADRPDAPRATATPGSDPLG</sequence>
<dbReference type="EMBL" id="CP026304">
    <property type="protein sequence ID" value="AVZ71254.1"/>
    <property type="molecule type" value="Genomic_DNA"/>
</dbReference>
<dbReference type="PANTHER" id="PTHR35788">
    <property type="entry name" value="EXPORTED PROTEIN-RELATED"/>
    <property type="match status" value="1"/>
</dbReference>
<dbReference type="GeneID" id="55654123"/>
<dbReference type="Proteomes" id="UP000244201">
    <property type="component" value="Chromosome"/>
</dbReference>
<dbReference type="InterPro" id="IPR007391">
    <property type="entry name" value="Vancomycin_resist_VanW"/>
</dbReference>
<feature type="region of interest" description="Disordered" evidence="1">
    <location>
        <begin position="557"/>
        <end position="599"/>
    </location>
</feature>
<dbReference type="RefSeq" id="WP_108146946.1">
    <property type="nucleotide sequence ID" value="NZ_CP026304.1"/>
</dbReference>
<protein>
    <recommendedName>
        <fullName evidence="4">Peptidoglycan binding domain-containing protein</fullName>
    </recommendedName>
</protein>
<dbReference type="PANTHER" id="PTHR35788:SF1">
    <property type="entry name" value="EXPORTED PROTEIN"/>
    <property type="match status" value="1"/>
</dbReference>
<evidence type="ECO:0000313" key="2">
    <source>
        <dbReference type="EMBL" id="AVZ71254.1"/>
    </source>
</evidence>
<dbReference type="Pfam" id="PF04294">
    <property type="entry name" value="VanW"/>
    <property type="match status" value="1"/>
</dbReference>
<gene>
    <name evidence="2" type="ORF">SLUN_02385</name>
</gene>
<feature type="compositionally biased region" description="Basic and acidic residues" evidence="1">
    <location>
        <begin position="557"/>
        <end position="568"/>
    </location>
</feature>
<feature type="region of interest" description="Disordered" evidence="1">
    <location>
        <begin position="511"/>
        <end position="530"/>
    </location>
</feature>
<dbReference type="OrthoDB" id="9813301at2"/>
<dbReference type="AlphaFoldDB" id="A0A2R4SWN7"/>
<feature type="compositionally biased region" description="Polar residues" evidence="1">
    <location>
        <begin position="515"/>
        <end position="524"/>
    </location>
</feature>
<evidence type="ECO:0000256" key="1">
    <source>
        <dbReference type="SAM" id="MobiDB-lite"/>
    </source>
</evidence>
<dbReference type="KEGG" id="slk:SLUN_02385"/>
<keyword evidence="3" id="KW-1185">Reference proteome</keyword>
<name>A0A2R4SWN7_9ACTN</name>
<feature type="compositionally biased region" description="Low complexity" evidence="1">
    <location>
        <begin position="571"/>
        <end position="593"/>
    </location>
</feature>